<dbReference type="AlphaFoldDB" id="A0A157Z5G8"/>
<dbReference type="PANTHER" id="PTHR43462">
    <property type="entry name" value="ALANYL-TRNA EDITING PROTEIN"/>
    <property type="match status" value="1"/>
</dbReference>
<keyword evidence="8" id="KW-0436">Ligase</keyword>
<dbReference type="PANTHER" id="PTHR43462:SF1">
    <property type="entry name" value="ALANYL-TRNA EDITING PROTEIN AARSD1"/>
    <property type="match status" value="1"/>
</dbReference>
<name>A0A157Z5G8_9BURK</name>
<proteinExistence type="predicted"/>
<dbReference type="OrthoDB" id="9812949at2"/>
<comment type="subcellular location">
    <subcellularLocation>
        <location evidence="2">Cytoplasm</location>
    </subcellularLocation>
</comment>
<keyword evidence="9" id="KW-1185">Reference proteome</keyword>
<dbReference type="GO" id="GO:0002161">
    <property type="term" value="F:aminoacyl-tRNA deacylase activity"/>
    <property type="evidence" value="ECO:0007669"/>
    <property type="project" value="UniProtKB-ARBA"/>
</dbReference>
<dbReference type="InterPro" id="IPR009000">
    <property type="entry name" value="Transl_B-barrel_sf"/>
</dbReference>
<evidence type="ECO:0000313" key="9">
    <source>
        <dbReference type="Proteomes" id="UP000054978"/>
    </source>
</evidence>
<dbReference type="GO" id="GO:0004813">
    <property type="term" value="F:alanine-tRNA ligase activity"/>
    <property type="evidence" value="ECO:0007669"/>
    <property type="project" value="InterPro"/>
</dbReference>
<dbReference type="InterPro" id="IPR018165">
    <property type="entry name" value="Ala-tRNA-synth_IIc_core"/>
</dbReference>
<gene>
    <name evidence="8" type="ORF">AWB83_00216</name>
</gene>
<dbReference type="PROSITE" id="PS50860">
    <property type="entry name" value="AA_TRNA_LIGASE_II_ALA"/>
    <property type="match status" value="1"/>
</dbReference>
<dbReference type="SUPFAM" id="SSF55186">
    <property type="entry name" value="ThrRS/AlaRS common domain"/>
    <property type="match status" value="1"/>
</dbReference>
<evidence type="ECO:0000256" key="3">
    <source>
        <dbReference type="ARBA" id="ARBA00017959"/>
    </source>
</evidence>
<reference evidence="8" key="1">
    <citation type="submission" date="2016-01" db="EMBL/GenBank/DDBJ databases">
        <authorList>
            <person name="Peeters C."/>
        </authorList>
    </citation>
    <scope>NUCLEOTIDE SEQUENCE [LARGE SCALE GENOMIC DNA]</scope>
    <source>
        <strain evidence="8">LMG 29326</strain>
    </source>
</reference>
<dbReference type="GO" id="GO:0003676">
    <property type="term" value="F:nucleic acid binding"/>
    <property type="evidence" value="ECO:0007669"/>
    <property type="project" value="InterPro"/>
</dbReference>
<evidence type="ECO:0000313" key="8">
    <source>
        <dbReference type="EMBL" id="SAK40788.1"/>
    </source>
</evidence>
<evidence type="ECO:0000256" key="6">
    <source>
        <dbReference type="ARBA" id="ARBA00032577"/>
    </source>
</evidence>
<dbReference type="GO" id="GO:0005737">
    <property type="term" value="C:cytoplasm"/>
    <property type="evidence" value="ECO:0007669"/>
    <property type="project" value="UniProtKB-SubCell"/>
</dbReference>
<keyword evidence="8" id="KW-0030">Aminoacyl-tRNA synthetase</keyword>
<keyword evidence="4" id="KW-0479">Metal-binding</keyword>
<dbReference type="SUPFAM" id="SSF50447">
    <property type="entry name" value="Translation proteins"/>
    <property type="match status" value="1"/>
</dbReference>
<dbReference type="Pfam" id="PF07973">
    <property type="entry name" value="tRNA_SAD"/>
    <property type="match status" value="1"/>
</dbReference>
<dbReference type="InterPro" id="IPR018163">
    <property type="entry name" value="Thr/Ala-tRNA-synth_IIc_edit"/>
</dbReference>
<dbReference type="EMBL" id="FCOB02000001">
    <property type="protein sequence ID" value="SAK40788.1"/>
    <property type="molecule type" value="Genomic_DNA"/>
</dbReference>
<accession>A0A157Z5G8</accession>
<feature type="domain" description="Alanyl-transfer RNA synthetases family profile" evidence="7">
    <location>
        <begin position="1"/>
        <end position="243"/>
    </location>
</feature>
<evidence type="ECO:0000256" key="1">
    <source>
        <dbReference type="ARBA" id="ARBA00001947"/>
    </source>
</evidence>
<evidence type="ECO:0000256" key="5">
    <source>
        <dbReference type="ARBA" id="ARBA00022833"/>
    </source>
</evidence>
<protein>
    <recommendedName>
        <fullName evidence="3">Alanine--tRNA ligase</fullName>
    </recommendedName>
    <alternativeName>
        <fullName evidence="6">Alanyl-tRNA synthetase</fullName>
    </alternativeName>
</protein>
<dbReference type="InterPro" id="IPR051335">
    <property type="entry name" value="Alanyl-tRNA_Editing_Enzymes"/>
</dbReference>
<dbReference type="Pfam" id="PF01411">
    <property type="entry name" value="tRNA-synt_2c"/>
    <property type="match status" value="1"/>
</dbReference>
<dbReference type="RefSeq" id="WP_087042401.1">
    <property type="nucleotide sequence ID" value="NZ_FCOB02000001.1"/>
</dbReference>
<keyword evidence="5" id="KW-0862">Zinc</keyword>
<evidence type="ECO:0000256" key="4">
    <source>
        <dbReference type="ARBA" id="ARBA00022723"/>
    </source>
</evidence>
<dbReference type="Proteomes" id="UP000054978">
    <property type="component" value="Unassembled WGS sequence"/>
</dbReference>
<comment type="caution">
    <text evidence="8">The sequence shown here is derived from an EMBL/GenBank/DDBJ whole genome shotgun (WGS) entry which is preliminary data.</text>
</comment>
<sequence length="243" mass="26531">MSTRALFREDAYLTHCEATVTAIDEQGIHLDQTVFYPLGGGQAGDAGRLALADGTVLAIADTRKAKFEGATPDDAVHAPAPGQDEALAKLKVGDKVGAQIDWERRYRHMRLHTASHLICAVLPFAVDGCSITSEYARLDLATVEPIERYTVEAKLNQLIGGSHAVSTEWITDDEMAARPELVRTMSVKPPMGLGRVRLLRIENVDLQPCGGTHVRNTDEIGGLRIARLEKKSARTRRLVLELA</sequence>
<comment type="cofactor">
    <cofactor evidence="1">
        <name>Zn(2+)</name>
        <dbReference type="ChEBI" id="CHEBI:29105"/>
    </cofactor>
</comment>
<dbReference type="STRING" id="1777144.AWB83_00216"/>
<dbReference type="SMART" id="SM00863">
    <property type="entry name" value="tRNA_SAD"/>
    <property type="match status" value="1"/>
</dbReference>
<dbReference type="GO" id="GO:0046872">
    <property type="term" value="F:metal ion binding"/>
    <property type="evidence" value="ECO:0007669"/>
    <property type="project" value="UniProtKB-KW"/>
</dbReference>
<dbReference type="InterPro" id="IPR018164">
    <property type="entry name" value="Ala-tRNA-synth_IIc_N"/>
</dbReference>
<dbReference type="GO" id="GO:0006419">
    <property type="term" value="P:alanyl-tRNA aminoacylation"/>
    <property type="evidence" value="ECO:0007669"/>
    <property type="project" value="InterPro"/>
</dbReference>
<evidence type="ECO:0000256" key="2">
    <source>
        <dbReference type="ARBA" id="ARBA00004496"/>
    </source>
</evidence>
<dbReference type="InterPro" id="IPR012947">
    <property type="entry name" value="tRNA_SAD"/>
</dbReference>
<dbReference type="Gene3D" id="3.30.980.10">
    <property type="entry name" value="Threonyl-trna Synthetase, Chain A, domain 2"/>
    <property type="match status" value="1"/>
</dbReference>
<dbReference type="GO" id="GO:0005524">
    <property type="term" value="F:ATP binding"/>
    <property type="evidence" value="ECO:0007669"/>
    <property type="project" value="InterPro"/>
</dbReference>
<evidence type="ECO:0000259" key="7">
    <source>
        <dbReference type="PROSITE" id="PS50860"/>
    </source>
</evidence>
<dbReference type="Gene3D" id="2.40.30.130">
    <property type="match status" value="1"/>
</dbReference>
<organism evidence="8 9">
    <name type="scientific">Caballeronia ptereochthonis</name>
    <dbReference type="NCBI Taxonomy" id="1777144"/>
    <lineage>
        <taxon>Bacteria</taxon>
        <taxon>Pseudomonadati</taxon>
        <taxon>Pseudomonadota</taxon>
        <taxon>Betaproteobacteria</taxon>
        <taxon>Burkholderiales</taxon>
        <taxon>Burkholderiaceae</taxon>
        <taxon>Caballeronia</taxon>
    </lineage>
</organism>